<dbReference type="Proteomes" id="UP000198765">
    <property type="component" value="Chromosome I"/>
</dbReference>
<gene>
    <name evidence="3" type="ORF">GA0070621_1018</name>
</gene>
<dbReference type="EMBL" id="LT594324">
    <property type="protein sequence ID" value="SBT40642.1"/>
    <property type="molecule type" value="Genomic_DNA"/>
</dbReference>
<proteinExistence type="predicted"/>
<dbReference type="RefSeq" id="WP_167666605.1">
    <property type="nucleotide sequence ID" value="NZ_LT594324.1"/>
</dbReference>
<feature type="region of interest" description="Disordered" evidence="1">
    <location>
        <begin position="132"/>
        <end position="155"/>
    </location>
</feature>
<reference evidence="3 4" key="1">
    <citation type="submission" date="2016-06" db="EMBL/GenBank/DDBJ databases">
        <authorList>
            <person name="Kjaerup R.B."/>
            <person name="Dalgaard T.S."/>
            <person name="Juul-Madsen H.R."/>
        </authorList>
    </citation>
    <scope>NUCLEOTIDE SEQUENCE [LARGE SCALE GENOMIC DNA]</scope>
    <source>
        <strain evidence="3 4">DSM 45248</strain>
    </source>
</reference>
<feature type="domain" description="HTH cro/C1-type" evidence="2">
    <location>
        <begin position="64"/>
        <end position="86"/>
    </location>
</feature>
<dbReference type="InterPro" id="IPR010982">
    <property type="entry name" value="Lambda_DNA-bd_dom_sf"/>
</dbReference>
<protein>
    <recommendedName>
        <fullName evidence="2">HTH cro/C1-type domain-containing protein</fullName>
    </recommendedName>
</protein>
<dbReference type="GO" id="GO:0003677">
    <property type="term" value="F:DNA binding"/>
    <property type="evidence" value="ECO:0007669"/>
    <property type="project" value="InterPro"/>
</dbReference>
<dbReference type="AlphaFoldDB" id="A0A1A8Z9K6"/>
<dbReference type="Gene3D" id="1.10.260.40">
    <property type="entry name" value="lambda repressor-like DNA-binding domains"/>
    <property type="match status" value="1"/>
</dbReference>
<accession>A0A1A8Z9K6</accession>
<evidence type="ECO:0000256" key="1">
    <source>
        <dbReference type="SAM" id="MobiDB-lite"/>
    </source>
</evidence>
<evidence type="ECO:0000259" key="2">
    <source>
        <dbReference type="PROSITE" id="PS50943"/>
    </source>
</evidence>
<name>A0A1A8Z9K6_9ACTN</name>
<sequence>MKDIPADQAEAAASHLIQTRLRTLFEASAEGRPPYTEAEVARELTKAGHRITAEGIRNLLRAPRINPKASTLRALAQFFDVPTGYLLGDQEEPEEHSRRVRVMARSITKLSPAAQDGIAVIIDNLLRVEETVRGGDSKKPNHRPGPEQGLDSADQ</sequence>
<evidence type="ECO:0000313" key="3">
    <source>
        <dbReference type="EMBL" id="SBT40642.1"/>
    </source>
</evidence>
<evidence type="ECO:0000313" key="4">
    <source>
        <dbReference type="Proteomes" id="UP000198765"/>
    </source>
</evidence>
<dbReference type="InterPro" id="IPR001387">
    <property type="entry name" value="Cro/C1-type_HTH"/>
</dbReference>
<dbReference type="PROSITE" id="PS50943">
    <property type="entry name" value="HTH_CROC1"/>
    <property type="match status" value="1"/>
</dbReference>
<keyword evidence="4" id="KW-1185">Reference proteome</keyword>
<organism evidence="3 4">
    <name type="scientific">Micromonospora narathiwatensis</name>
    <dbReference type="NCBI Taxonomy" id="299146"/>
    <lineage>
        <taxon>Bacteria</taxon>
        <taxon>Bacillati</taxon>
        <taxon>Actinomycetota</taxon>
        <taxon>Actinomycetes</taxon>
        <taxon>Micromonosporales</taxon>
        <taxon>Micromonosporaceae</taxon>
        <taxon>Micromonospora</taxon>
    </lineage>
</organism>
<dbReference type="PATRIC" id="fig|299146.4.peg.1048"/>